<organism evidence="1 2">
    <name type="scientific">Enterococcus faecium EnGen0192</name>
    <dbReference type="NCBI Taxonomy" id="1157487"/>
    <lineage>
        <taxon>Bacteria</taxon>
        <taxon>Bacillati</taxon>
        <taxon>Bacillota</taxon>
        <taxon>Bacilli</taxon>
        <taxon>Lactobacillales</taxon>
        <taxon>Enterococcaceae</taxon>
        <taxon>Enterococcus</taxon>
    </lineage>
</organism>
<reference evidence="1 2" key="1">
    <citation type="submission" date="2013-02" db="EMBL/GenBank/DDBJ databases">
        <title>The Genome Sequence of Enterococcus faecium HM1072.</title>
        <authorList>
            <consortium name="The Broad Institute Genome Sequencing Platform"/>
            <consortium name="The Broad Institute Genome Sequencing Center for Infectious Disease"/>
            <person name="Earl A.M."/>
            <person name="Gilmore M.S."/>
            <person name="Lebreton F."/>
            <person name="Courvalin P."/>
            <person name="Walker B."/>
            <person name="Young S.K."/>
            <person name="Zeng Q."/>
            <person name="Gargeya S."/>
            <person name="Fitzgerald M."/>
            <person name="Haas B."/>
            <person name="Abouelleil A."/>
            <person name="Alvarado L."/>
            <person name="Arachchi H.M."/>
            <person name="Berlin A.M."/>
            <person name="Chapman S.B."/>
            <person name="Dewar J."/>
            <person name="Goldberg J."/>
            <person name="Griggs A."/>
            <person name="Gujja S."/>
            <person name="Hansen M."/>
            <person name="Howarth C."/>
            <person name="Imamovic A."/>
            <person name="Larimer J."/>
            <person name="McCowan C."/>
            <person name="Murphy C."/>
            <person name="Neiman D."/>
            <person name="Pearson M."/>
            <person name="Priest M."/>
            <person name="Roberts A."/>
            <person name="Saif S."/>
            <person name="Shea T."/>
            <person name="Sisk P."/>
            <person name="Sykes S."/>
            <person name="Wortman J."/>
            <person name="Nusbaum C."/>
            <person name="Birren B."/>
        </authorList>
    </citation>
    <scope>NUCLEOTIDE SEQUENCE [LARGE SCALE GENOMIC DNA]</scope>
    <source>
        <strain evidence="1 2">HM1072</strain>
    </source>
</reference>
<protein>
    <recommendedName>
        <fullName evidence="3">DUF3991 domain-containing protein</fullName>
    </recommendedName>
</protein>
<comment type="caution">
    <text evidence="1">The sequence shown here is derived from an EMBL/GenBank/DDBJ whole genome shotgun (WGS) entry which is preliminary data.</text>
</comment>
<accession>A0A829FFX3</accession>
<dbReference type="EMBL" id="AITY01000057">
    <property type="protein sequence ID" value="EOM19419.1"/>
    <property type="molecule type" value="Genomic_DNA"/>
</dbReference>
<evidence type="ECO:0008006" key="3">
    <source>
        <dbReference type="Google" id="ProtNLM"/>
    </source>
</evidence>
<evidence type="ECO:0000313" key="1">
    <source>
        <dbReference type="EMBL" id="EOM19419.1"/>
    </source>
</evidence>
<name>A0A829FFX3_ENTFC</name>
<gene>
    <name evidence="1" type="ORF">SSM_02702</name>
</gene>
<proteinExistence type="predicted"/>
<evidence type="ECO:0000313" key="2">
    <source>
        <dbReference type="Proteomes" id="UP000013897"/>
    </source>
</evidence>
<sequence length="195" mass="23511">MTEKKMSLIDRCKQIDIVDFARNNGMAVVNKGRDYRLEDHDSFVFDRRKQRFYWNSQNISGDIIELAKLFFIDKEIQDPKQQFKAATDFILKNEDKTERVENLHFETEKYKDHPVDYQPLTEKGRNYLKEERKLPEWLIDYAEKEGLIAELKPKHERQNFLVGDDRLDHAVAFFMERSTDRRDSRGKLSRNDRRF</sequence>
<dbReference type="SUPFAM" id="SSF57783">
    <property type="entry name" value="Zinc beta-ribbon"/>
    <property type="match status" value="1"/>
</dbReference>
<dbReference type="AlphaFoldDB" id="A0A829FFX3"/>
<dbReference type="Proteomes" id="UP000013897">
    <property type="component" value="Unassembled WGS sequence"/>
</dbReference>